<evidence type="ECO:0000256" key="1">
    <source>
        <dbReference type="ARBA" id="ARBA00022723"/>
    </source>
</evidence>
<dbReference type="PROSITE" id="PS50143">
    <property type="entry name" value="BIR_REPEAT_2"/>
    <property type="match status" value="1"/>
</dbReference>
<dbReference type="GO" id="GO:0046872">
    <property type="term" value="F:metal ion binding"/>
    <property type="evidence" value="ECO:0007669"/>
    <property type="project" value="UniProtKB-KW"/>
</dbReference>
<sequence>MPSGITKHQLLGIFDLENLKNDYVWEFPRYKSFTKWPYKRNAKCLPANMAEAGWYCTNNDPDDPTAKCAFCLKELSGWESTDDPWSEHSKHSGQCAFVKLGKPEKNCTIQDMYNLLEARMLKILELQHNENLKKIDDIKTKVMNEVKRKQP</sequence>
<dbReference type="PANTHER" id="PTHR46771:SF5">
    <property type="entry name" value="DETERIN"/>
    <property type="match status" value="1"/>
</dbReference>
<reference evidence="4" key="1">
    <citation type="submission" date="2015-11" db="EMBL/GenBank/DDBJ databases">
        <title>De novo transcriptome assembly of four potential Pierce s Disease insect vectors from Arizona vineyards.</title>
        <authorList>
            <person name="Tassone E.E."/>
        </authorList>
    </citation>
    <scope>NUCLEOTIDE SEQUENCE</scope>
</reference>
<dbReference type="EMBL" id="GEBQ01024554">
    <property type="protein sequence ID" value="JAT15423.1"/>
    <property type="molecule type" value="Transcribed_RNA"/>
</dbReference>
<dbReference type="SUPFAM" id="SSF57924">
    <property type="entry name" value="Inhibitor of apoptosis (IAP) repeat"/>
    <property type="match status" value="1"/>
</dbReference>
<dbReference type="CDD" id="cd00022">
    <property type="entry name" value="BIR"/>
    <property type="match status" value="1"/>
</dbReference>
<dbReference type="AlphaFoldDB" id="A0A1B6LMW8"/>
<proteinExistence type="predicted"/>
<keyword evidence="1" id="KW-0479">Metal-binding</keyword>
<dbReference type="InterPro" id="IPR051190">
    <property type="entry name" value="Baculoviral_IAP"/>
</dbReference>
<evidence type="ECO:0000313" key="3">
    <source>
        <dbReference type="EMBL" id="JAT15423.1"/>
    </source>
</evidence>
<dbReference type="Gene3D" id="1.10.1170.10">
    <property type="entry name" value="Inhibitor Of Apoptosis Protein (2mihbC-IAP-1), Chain A"/>
    <property type="match status" value="1"/>
</dbReference>
<gene>
    <name evidence="3" type="ORF">g.503</name>
    <name evidence="4" type="ORF">g.504</name>
</gene>
<dbReference type="EMBL" id="GEBQ01014902">
    <property type="protein sequence ID" value="JAT25075.1"/>
    <property type="molecule type" value="Transcribed_RNA"/>
</dbReference>
<dbReference type="InterPro" id="IPR001370">
    <property type="entry name" value="BIR_rpt"/>
</dbReference>
<organism evidence="4">
    <name type="scientific">Graphocephala atropunctata</name>
    <dbReference type="NCBI Taxonomy" id="36148"/>
    <lineage>
        <taxon>Eukaryota</taxon>
        <taxon>Metazoa</taxon>
        <taxon>Ecdysozoa</taxon>
        <taxon>Arthropoda</taxon>
        <taxon>Hexapoda</taxon>
        <taxon>Insecta</taxon>
        <taxon>Pterygota</taxon>
        <taxon>Neoptera</taxon>
        <taxon>Paraneoptera</taxon>
        <taxon>Hemiptera</taxon>
        <taxon>Auchenorrhyncha</taxon>
        <taxon>Membracoidea</taxon>
        <taxon>Cicadellidae</taxon>
        <taxon>Cicadellinae</taxon>
        <taxon>Cicadellini</taxon>
        <taxon>Graphocephala</taxon>
    </lineage>
</organism>
<keyword evidence="2" id="KW-0862">Zinc</keyword>
<dbReference type="PANTHER" id="PTHR46771">
    <property type="entry name" value="DETERIN"/>
    <property type="match status" value="1"/>
</dbReference>
<name>A0A1B6LMW8_9HEMI</name>
<accession>A0A1B6LMW8</accession>
<dbReference type="Pfam" id="PF00653">
    <property type="entry name" value="BIR"/>
    <property type="match status" value="1"/>
</dbReference>
<dbReference type="SMART" id="SM00238">
    <property type="entry name" value="BIR"/>
    <property type="match status" value="1"/>
</dbReference>
<evidence type="ECO:0000256" key="2">
    <source>
        <dbReference type="ARBA" id="ARBA00022833"/>
    </source>
</evidence>
<protein>
    <submittedName>
        <fullName evidence="4">Uncharacterized protein</fullName>
    </submittedName>
</protein>
<evidence type="ECO:0000313" key="4">
    <source>
        <dbReference type="EMBL" id="JAT25075.1"/>
    </source>
</evidence>